<feature type="transmembrane region" description="Helical" evidence="2">
    <location>
        <begin position="25"/>
        <end position="44"/>
    </location>
</feature>
<gene>
    <name evidence="3" type="ORF">DesfrDRAFT_3351</name>
</gene>
<keyword evidence="2" id="KW-0812">Transmembrane</keyword>
<name>E1K0F1_SOLFR</name>
<sequence>MDCDGGSVSNTETIIPVVPQSGSTLLFSVGALVVLSGLAAGLILTSPHAVLTTQAGANEMRAYYLALSGLNFWADGRSGTFSIGDDAITLTQSGPDAVGAVTVTSIGTVDPGSPRETNVRVAMRRQTAATITFANDIDAFKAPTLGETTNVAEAILVFGTDASKASNSLSYAEWVSLWAQYASRYVDGWVRLGGGTSDSSAAVWYTGSKAACDAGKCAFGSGLRVSFGFTFDDYDNSSDSKERGDGFTFAIVTAENDPEAAAGGPTFGRMGEYLGYAGPGISGQGIKAPKMAIEVDTYPNRGGGNPASSNSRRDKSNANHVAIVYWGGTETNCDDNTHGAGDSPRNPDKTSSGYQERVVPRGGANWLEDAEEHAMRVEIHRATESGEGVYTVLAWIDPTGTGKSDVTADYTAEPALVSSTVRLAAADHARLDAIRFGWTEATGAETQTVAIHDFALAFRH</sequence>
<dbReference type="AlphaFoldDB" id="E1K0F1"/>
<dbReference type="STRING" id="596151.DesfrDRAFT_3351"/>
<feature type="region of interest" description="Disordered" evidence="1">
    <location>
        <begin position="297"/>
        <end position="316"/>
    </location>
</feature>
<evidence type="ECO:0000256" key="2">
    <source>
        <dbReference type="SAM" id="Phobius"/>
    </source>
</evidence>
<reference evidence="3 4" key="1">
    <citation type="submission" date="2010-08" db="EMBL/GenBank/DDBJ databases">
        <title>The draft genome of Desulfovibrio fructosovorans JJ.</title>
        <authorList>
            <consortium name="US DOE Joint Genome Institute (JGI-PGF)"/>
            <person name="Lucas S."/>
            <person name="Copeland A."/>
            <person name="Lapidus A."/>
            <person name="Cheng J.-F."/>
            <person name="Bruce D."/>
            <person name="Goodwin L."/>
            <person name="Pitluck S."/>
            <person name="Land M.L."/>
            <person name="Hauser L."/>
            <person name="Chang Y.-J."/>
            <person name="Jeffries C."/>
            <person name="Wall J.D."/>
            <person name="Stahl D.A."/>
            <person name="Arkin A.P."/>
            <person name="Dehal P."/>
            <person name="Stolyar S.M."/>
            <person name="Hazen T.C."/>
            <person name="Woyke T.J."/>
        </authorList>
    </citation>
    <scope>NUCLEOTIDE SEQUENCE [LARGE SCALE GENOMIC DNA]</scope>
    <source>
        <strain evidence="3 4">JJ</strain>
    </source>
</reference>
<feature type="region of interest" description="Disordered" evidence="1">
    <location>
        <begin position="331"/>
        <end position="356"/>
    </location>
</feature>
<comment type="caution">
    <text evidence="3">The sequence shown here is derived from an EMBL/GenBank/DDBJ whole genome shotgun (WGS) entry which is preliminary data.</text>
</comment>
<evidence type="ECO:0000313" key="3">
    <source>
        <dbReference type="EMBL" id="EFL49894.1"/>
    </source>
</evidence>
<evidence type="ECO:0000256" key="1">
    <source>
        <dbReference type="SAM" id="MobiDB-lite"/>
    </source>
</evidence>
<keyword evidence="4" id="KW-1185">Reference proteome</keyword>
<dbReference type="OrthoDB" id="5446117at2"/>
<dbReference type="RefSeq" id="WP_005995819.1">
    <property type="nucleotide sequence ID" value="NZ_AECZ01000030.1"/>
</dbReference>
<evidence type="ECO:0000313" key="4">
    <source>
        <dbReference type="Proteomes" id="UP000006250"/>
    </source>
</evidence>
<dbReference type="InterPro" id="IPR013320">
    <property type="entry name" value="ConA-like_dom_sf"/>
</dbReference>
<proteinExistence type="predicted"/>
<dbReference type="EMBL" id="AECZ01000030">
    <property type="protein sequence ID" value="EFL49894.1"/>
    <property type="molecule type" value="Genomic_DNA"/>
</dbReference>
<organism evidence="3 4">
    <name type="scientific">Solidesulfovibrio fructosivorans JJ]</name>
    <dbReference type="NCBI Taxonomy" id="596151"/>
    <lineage>
        <taxon>Bacteria</taxon>
        <taxon>Pseudomonadati</taxon>
        <taxon>Thermodesulfobacteriota</taxon>
        <taxon>Desulfovibrionia</taxon>
        <taxon>Desulfovibrionales</taxon>
        <taxon>Desulfovibrionaceae</taxon>
        <taxon>Solidesulfovibrio</taxon>
    </lineage>
</organism>
<accession>E1K0F1</accession>
<dbReference type="Gene3D" id="2.60.120.200">
    <property type="match status" value="1"/>
</dbReference>
<protein>
    <submittedName>
        <fullName evidence="3">Uncharacterized protein</fullName>
    </submittedName>
</protein>
<dbReference type="SUPFAM" id="SSF49899">
    <property type="entry name" value="Concanavalin A-like lectins/glucanases"/>
    <property type="match status" value="1"/>
</dbReference>
<dbReference type="Proteomes" id="UP000006250">
    <property type="component" value="Unassembled WGS sequence"/>
</dbReference>
<keyword evidence="2" id="KW-0472">Membrane</keyword>
<dbReference type="eggNOG" id="ENOG5031KU1">
    <property type="taxonomic scope" value="Bacteria"/>
</dbReference>
<keyword evidence="2" id="KW-1133">Transmembrane helix</keyword>